<comment type="catalytic activity">
    <reaction evidence="1">
        <text>Endotype eliminative cleavage of L-alpha-rhamnopyranosyl-(1-&gt;4)-alpha-D-galactopyranosyluronic acid bonds of rhamnogalacturonan I domains in ramified hairy regions of pectin leaving L-rhamnopyranose at the reducing end and 4-deoxy-4,5-unsaturated D-galactopyranosyluronic acid at the non-reducing end.</text>
        <dbReference type="EC" id="4.2.2.23"/>
    </reaction>
</comment>
<dbReference type="CDD" id="cd10316">
    <property type="entry name" value="RGL4_M"/>
    <property type="match status" value="1"/>
</dbReference>
<dbReference type="AlphaFoldDB" id="A0A3M7FCZ1"/>
<evidence type="ECO:0000256" key="10">
    <source>
        <dbReference type="ARBA" id="ARBA00023326"/>
    </source>
</evidence>
<dbReference type="Pfam" id="PF14683">
    <property type="entry name" value="CBM-like"/>
    <property type="match status" value="1"/>
</dbReference>
<evidence type="ECO:0000256" key="1">
    <source>
        <dbReference type="ARBA" id="ARBA00001324"/>
    </source>
</evidence>
<evidence type="ECO:0000256" key="6">
    <source>
        <dbReference type="ARBA" id="ARBA00022729"/>
    </source>
</evidence>
<gene>
    <name evidence="13" type="ORF">D0861_05922</name>
</gene>
<dbReference type="SUPFAM" id="SSF49452">
    <property type="entry name" value="Starch-binding domain-like"/>
    <property type="match status" value="1"/>
</dbReference>
<evidence type="ECO:0000256" key="2">
    <source>
        <dbReference type="ARBA" id="ARBA00004613"/>
    </source>
</evidence>
<feature type="domain" description="Rhamnogalacturonan lyase" evidence="11">
    <location>
        <begin position="813"/>
        <end position="1029"/>
    </location>
</feature>
<dbReference type="GO" id="GO:0005576">
    <property type="term" value="C:extracellular region"/>
    <property type="evidence" value="ECO:0007669"/>
    <property type="project" value="UniProtKB-SubCell"/>
</dbReference>
<dbReference type="GO" id="GO:0016787">
    <property type="term" value="F:hydrolase activity"/>
    <property type="evidence" value="ECO:0007669"/>
    <property type="project" value="UniProtKB-KW"/>
</dbReference>
<dbReference type="Pfam" id="PF14686">
    <property type="entry name" value="fn3_3"/>
    <property type="match status" value="1"/>
</dbReference>
<dbReference type="Proteomes" id="UP000268823">
    <property type="component" value="Unassembled WGS sequence"/>
</dbReference>
<evidence type="ECO:0000256" key="9">
    <source>
        <dbReference type="ARBA" id="ARBA00023277"/>
    </source>
</evidence>
<evidence type="ECO:0000256" key="5">
    <source>
        <dbReference type="ARBA" id="ARBA00022525"/>
    </source>
</evidence>
<organism evidence="13 14">
    <name type="scientific">Hortaea werneckii</name>
    <name type="common">Black yeast</name>
    <name type="synonym">Cladosporium werneckii</name>
    <dbReference type="NCBI Taxonomy" id="91943"/>
    <lineage>
        <taxon>Eukaryota</taxon>
        <taxon>Fungi</taxon>
        <taxon>Dikarya</taxon>
        <taxon>Ascomycota</taxon>
        <taxon>Pezizomycotina</taxon>
        <taxon>Dothideomycetes</taxon>
        <taxon>Dothideomycetidae</taxon>
        <taxon>Mycosphaerellales</taxon>
        <taxon>Teratosphaeriaceae</taxon>
        <taxon>Hortaea</taxon>
    </lineage>
</organism>
<dbReference type="OrthoDB" id="2130367at2759"/>
<dbReference type="InterPro" id="IPR008928">
    <property type="entry name" value="6-hairpin_glycosidase_sf"/>
</dbReference>
<dbReference type="InterPro" id="IPR013784">
    <property type="entry name" value="Carb-bd-like_fold"/>
</dbReference>
<reference evidence="13 14" key="1">
    <citation type="journal article" date="2018" name="BMC Genomics">
        <title>Genomic evidence for intraspecific hybridization in a clonal and extremely halotolerant yeast.</title>
        <authorList>
            <person name="Gostincar C."/>
            <person name="Stajich J.E."/>
            <person name="Zupancic J."/>
            <person name="Zalar P."/>
            <person name="Gunde-Cimerman N."/>
        </authorList>
    </citation>
    <scope>NUCLEOTIDE SEQUENCE [LARGE SCALE GENOMIC DNA]</scope>
    <source>
        <strain evidence="13 14">EXF-2788</strain>
    </source>
</reference>
<dbReference type="InterPro" id="IPR008979">
    <property type="entry name" value="Galactose-bd-like_sf"/>
</dbReference>
<dbReference type="InterPro" id="IPR029411">
    <property type="entry name" value="RG-lyase_III"/>
</dbReference>
<evidence type="ECO:0000313" key="14">
    <source>
        <dbReference type="Proteomes" id="UP000268823"/>
    </source>
</evidence>
<evidence type="ECO:0000256" key="3">
    <source>
        <dbReference type="ARBA" id="ARBA00010418"/>
    </source>
</evidence>
<proteinExistence type="inferred from homology"/>
<feature type="domain" description="Rhamnogalacturonan lyase" evidence="12">
    <location>
        <begin position="724"/>
        <end position="799"/>
    </location>
</feature>
<accession>A0A3M7FCZ1</accession>
<evidence type="ECO:0000256" key="7">
    <source>
        <dbReference type="ARBA" id="ARBA00022801"/>
    </source>
</evidence>
<evidence type="ECO:0000259" key="11">
    <source>
        <dbReference type="Pfam" id="PF14683"/>
    </source>
</evidence>
<dbReference type="GO" id="GO:0102210">
    <property type="term" value="F:rhamnogalacturonan endolyase activity"/>
    <property type="evidence" value="ECO:0007669"/>
    <property type="project" value="UniProtKB-EC"/>
</dbReference>
<dbReference type="InterPro" id="IPR012341">
    <property type="entry name" value="6hp_glycosidase-like_sf"/>
</dbReference>
<evidence type="ECO:0000259" key="12">
    <source>
        <dbReference type="Pfam" id="PF14686"/>
    </source>
</evidence>
<keyword evidence="8" id="KW-0456">Lyase</keyword>
<evidence type="ECO:0000256" key="4">
    <source>
        <dbReference type="ARBA" id="ARBA00012437"/>
    </source>
</evidence>
<comment type="caution">
    <text evidence="13">The sequence shown here is derived from an EMBL/GenBank/DDBJ whole genome shotgun (WGS) entry which is preliminary data.</text>
</comment>
<keyword evidence="7" id="KW-0378">Hydrolase</keyword>
<keyword evidence="6" id="KW-0732">Signal</keyword>
<name>A0A3M7FCZ1_HORWE</name>
<keyword evidence="10" id="KW-0624">Polysaccharide degradation</keyword>
<dbReference type="InterPro" id="IPR011013">
    <property type="entry name" value="Gal_mutarotase_sf_dom"/>
</dbReference>
<dbReference type="SUPFAM" id="SSF74650">
    <property type="entry name" value="Galactose mutarotase-like"/>
    <property type="match status" value="1"/>
</dbReference>
<dbReference type="SUPFAM" id="SSF48208">
    <property type="entry name" value="Six-hairpin glycosidases"/>
    <property type="match status" value="1"/>
</dbReference>
<dbReference type="PANTHER" id="PTHR33886">
    <property type="entry name" value="UNSATURATED RHAMNOGALACTURONAN HYDROLASE (EUROFUNG)"/>
    <property type="match status" value="1"/>
</dbReference>
<dbReference type="GO" id="GO:0000272">
    <property type="term" value="P:polysaccharide catabolic process"/>
    <property type="evidence" value="ECO:0007669"/>
    <property type="project" value="UniProtKB-KW"/>
</dbReference>
<keyword evidence="9" id="KW-0119">Carbohydrate metabolism</keyword>
<dbReference type="GO" id="GO:0030246">
    <property type="term" value="F:carbohydrate binding"/>
    <property type="evidence" value="ECO:0007669"/>
    <property type="project" value="InterPro"/>
</dbReference>
<dbReference type="InterPro" id="IPR010905">
    <property type="entry name" value="Glyco_hydro_88"/>
</dbReference>
<dbReference type="PANTHER" id="PTHR33886:SF8">
    <property type="entry name" value="UNSATURATED RHAMNOGALACTURONAN HYDROLASE (EUROFUNG)"/>
    <property type="match status" value="1"/>
</dbReference>
<evidence type="ECO:0000256" key="8">
    <source>
        <dbReference type="ARBA" id="ARBA00023239"/>
    </source>
</evidence>
<sequence length="1032" mass="116080">MPQQPITVHGLQAAQLHQKVDLLIENLVNIKDTTGKFLLRLEDGRVIDTKGWNDWEWTHGIGLYGLWQYHFLTGSEKALQTATGWFREQLAIGTTKNINTMSPFLTLAYLHERTGEPSYLPWLDSWAEWAMYDLTRTPFGGMQHVTYAADNTNELWDDTLMMTVLPLAKIGKLLNRPHYIEEAKRQFLLHIKYLFDPTTGLFFHGWKFDSSAEGGFGHNFARARWARGNSWLTIVIPDFIELLDLPANDGLRIHLVDTLEAQCQALKRLQADNGMWRTILDKPQSEGSYEEASATAGFAYGMLKAARKRYIDRSYEGVALKAVKAVMERISDDGELREVSFGTGMGSDLQHYYDIPLTITSLCLSAGGAWAALSATENGERLTLANDRLYASVNKATGAIDLLALDGQNLLGPDEFETPTADNPSGSNRNGFGPYLDCYCTPEGFYRPGSYEPEYTLLSGNDSSGESWGGMVLSEVYPSTGQRLEQYWFLRESETGLHMFSRVAYHNETTPFLRNLQELRTLFRPSSPLWTHLSTNEKQYAPLPYANPAALVDGRTSNATTVQDATWLLHNESDPYVIQESSFFTKYTFSDTWQDHKVHGFFGDGTYSDDGSTYGAWLIDTYFGGPLHSDLTVDGIVYNYISSNHHGNQVPNITDGFDRTFGPQYYHFNKGSSEATLQDLRQDALQYASPTWNVDFYDSIAPHVPNYVPSSGRGSWEGKIRLPHGAGHPIAVLSQNGVDFQDNVFDTEAYQYWADVDEHTGKVEIPRVKAGTYRLTIYAEGIFGQYIQDDVAVEAGESSKTKVQWREESAGTELWRIGTPDKSSGEYRHGYERDPTHPLHPEEYRIYWGAYDYHEDFPEGVTFRVGESDAGDDLNYIHWSVYGGKGSLREDPYYGDGDVNNWTVLFDIGKHALHKKTEATLTVQLSGAKTAAGNTDVFNASEPYIDLPYTVVINGYEQPSWIIPWNQSSSCGVRSAVVCYNLAHKFTFDAGLLQSGENELILSLPYNATDYESALLPTSTYVQYDALRLEVK</sequence>
<dbReference type="SUPFAM" id="SSF49785">
    <property type="entry name" value="Galactose-binding domain-like"/>
    <property type="match status" value="1"/>
</dbReference>
<dbReference type="Gene3D" id="1.50.10.10">
    <property type="match status" value="1"/>
</dbReference>
<comment type="similarity">
    <text evidence="3">Belongs to the polysaccharide lyase 4 family.</text>
</comment>
<dbReference type="InterPro" id="IPR029413">
    <property type="entry name" value="RG-lyase_II"/>
</dbReference>
<dbReference type="VEuPathDB" id="FungiDB:BTJ68_13254"/>
<keyword evidence="5" id="KW-0964">Secreted</keyword>
<evidence type="ECO:0000313" key="13">
    <source>
        <dbReference type="EMBL" id="RMY86456.1"/>
    </source>
</evidence>
<dbReference type="Pfam" id="PF07470">
    <property type="entry name" value="Glyco_hydro_88"/>
    <property type="match status" value="1"/>
</dbReference>
<dbReference type="EMBL" id="QWIR01000111">
    <property type="protein sequence ID" value="RMY86456.1"/>
    <property type="molecule type" value="Genomic_DNA"/>
</dbReference>
<dbReference type="InterPro" id="IPR052043">
    <property type="entry name" value="PolySaccharide_Degr_Enz"/>
</dbReference>
<protein>
    <recommendedName>
        <fullName evidence="4">rhamnogalacturonan endolyase</fullName>
        <ecNumber evidence="4">4.2.2.23</ecNumber>
    </recommendedName>
</protein>
<dbReference type="CDD" id="cd10320">
    <property type="entry name" value="RGL4_N"/>
    <property type="match status" value="1"/>
</dbReference>
<dbReference type="Gene3D" id="2.60.40.1120">
    <property type="entry name" value="Carboxypeptidase-like, regulatory domain"/>
    <property type="match status" value="1"/>
</dbReference>
<comment type="subcellular location">
    <subcellularLocation>
        <location evidence="2">Secreted</location>
    </subcellularLocation>
</comment>
<dbReference type="EC" id="4.2.2.23" evidence="4"/>